<evidence type="ECO:0000313" key="2">
    <source>
        <dbReference type="EMBL" id="SNW00613.1"/>
    </source>
</evidence>
<reference evidence="1" key="1">
    <citation type="journal article" date="2014" name="Int. J. Syst. Evol. Microbiol.">
        <title>Complete genome of a new Firmicutes species belonging to the dominant human colonic microbiota ('Ruminococcus bicirculans') reveals two chromosomes and a selective capacity to utilize plant glucans.</title>
        <authorList>
            <consortium name="NISC Comparative Sequencing Program"/>
            <person name="Wegmann U."/>
            <person name="Louis P."/>
            <person name="Goesmann A."/>
            <person name="Henrissat B."/>
            <person name="Duncan S.H."/>
            <person name="Flint H.J."/>
        </authorList>
    </citation>
    <scope>NUCLEOTIDE SEQUENCE</scope>
    <source>
        <strain evidence="1">CCM 4175</strain>
    </source>
</reference>
<evidence type="ECO:0000313" key="4">
    <source>
        <dbReference type="Proteomes" id="UP000652995"/>
    </source>
</evidence>
<evidence type="ECO:0000313" key="3">
    <source>
        <dbReference type="Proteomes" id="UP000243706"/>
    </source>
</evidence>
<dbReference type="Proteomes" id="UP000652995">
    <property type="component" value="Unassembled WGS sequence"/>
</dbReference>
<proteinExistence type="predicted"/>
<dbReference type="EMBL" id="BMCB01000010">
    <property type="protein sequence ID" value="GGA93407.1"/>
    <property type="molecule type" value="Genomic_DNA"/>
</dbReference>
<evidence type="ECO:0000313" key="1">
    <source>
        <dbReference type="EMBL" id="GGA93407.1"/>
    </source>
</evidence>
<dbReference type="AlphaFoldDB" id="A0A240BZY5"/>
<accession>A0A240BZY5</accession>
<organism evidence="2 3">
    <name type="scientific">Staphylococcus muscae</name>
    <dbReference type="NCBI Taxonomy" id="1294"/>
    <lineage>
        <taxon>Bacteria</taxon>
        <taxon>Bacillati</taxon>
        <taxon>Bacillota</taxon>
        <taxon>Bacilli</taxon>
        <taxon>Bacillales</taxon>
        <taxon>Staphylococcaceae</taxon>
        <taxon>Staphylococcus</taxon>
    </lineage>
</organism>
<dbReference type="OrthoDB" id="2414129at2"/>
<dbReference type="Proteomes" id="UP000243706">
    <property type="component" value="Chromosome 1"/>
</dbReference>
<reference evidence="1" key="4">
    <citation type="submission" date="2024-05" db="EMBL/GenBank/DDBJ databases">
        <authorList>
            <person name="Sun Q."/>
            <person name="Sedlacek I."/>
        </authorList>
    </citation>
    <scope>NUCLEOTIDE SEQUENCE</scope>
    <source>
        <strain evidence="1">CCM 4175</strain>
    </source>
</reference>
<name>A0A240BZY5_9STAP</name>
<gene>
    <name evidence="1" type="ORF">GCM10007183_17020</name>
    <name evidence="2" type="ORF">SAMEA4412661_00493</name>
</gene>
<sequence>MELPVIPNDKSRKYEYNGKPISVNQMVKYTGLSASVVRKKLRNGVPIKDILKQRPKLKLTKAQVKKKSTVNLTSAIIEQRLADGWDIDLALELGLNYVGPVDNIVYKTKAGGIDIEIPYEQLMKLEERGITARTISIRVGKGMTLKDAMNTPLEYSNDDLDYTESIEERKCAEALKRYRAKKAQERMNRIKGVPQQIKLSEYGRYLMGQPLIARIKTDVYGNTQLI</sequence>
<dbReference type="RefSeq" id="WP_095115723.1">
    <property type="nucleotide sequence ID" value="NZ_BMCB01000010.1"/>
</dbReference>
<keyword evidence="4" id="KW-1185">Reference proteome</keyword>
<protein>
    <submittedName>
        <fullName evidence="2">PVL ORF-50-like family</fullName>
    </submittedName>
</protein>
<dbReference type="EMBL" id="LT906464">
    <property type="protein sequence ID" value="SNW00613.1"/>
    <property type="molecule type" value="Genomic_DNA"/>
</dbReference>
<reference evidence="4" key="3">
    <citation type="journal article" date="2019" name="Int. J. Syst. Evol. Microbiol.">
        <title>The Global Catalogue of Microorganisms (GCM) 10K type strain sequencing project: providing services to taxonomists for standard genome sequencing and annotation.</title>
        <authorList>
            <consortium name="The Broad Institute Genomics Platform"/>
            <consortium name="The Broad Institute Genome Sequencing Center for Infectious Disease"/>
            <person name="Wu L."/>
            <person name="Ma J."/>
        </authorList>
    </citation>
    <scope>NUCLEOTIDE SEQUENCE [LARGE SCALE GENOMIC DNA]</scope>
    <source>
        <strain evidence="4">CCM 4175</strain>
    </source>
</reference>
<reference evidence="2 3" key="2">
    <citation type="submission" date="2017-06" db="EMBL/GenBank/DDBJ databases">
        <authorList>
            <consortium name="Pathogen Informatics"/>
        </authorList>
    </citation>
    <scope>NUCLEOTIDE SEQUENCE [LARGE SCALE GENOMIC DNA]</scope>
    <source>
        <strain evidence="2 3">NCTC13833</strain>
    </source>
</reference>
<dbReference type="KEGG" id="smus:C7J88_09565"/>